<dbReference type="PANTHER" id="PTHR47829:SF1">
    <property type="entry name" value="HAD FAMILY PHOSPHATASE"/>
    <property type="match status" value="1"/>
</dbReference>
<dbReference type="SUPFAM" id="SSF56112">
    <property type="entry name" value="Protein kinase-like (PK-like)"/>
    <property type="match status" value="1"/>
</dbReference>
<comment type="caution">
    <text evidence="2">The sequence shown here is derived from an EMBL/GenBank/DDBJ whole genome shotgun (WGS) entry which is preliminary data.</text>
</comment>
<dbReference type="InterPro" id="IPR002575">
    <property type="entry name" value="Aminoglycoside_PTrfase"/>
</dbReference>
<dbReference type="PANTHER" id="PTHR47829">
    <property type="entry name" value="HYDROLASE, PUTATIVE (AFU_ORTHOLOGUE AFUA_1G12880)-RELATED"/>
    <property type="match status" value="1"/>
</dbReference>
<keyword evidence="3" id="KW-1185">Reference proteome</keyword>
<gene>
    <name evidence="2" type="ORF">O4213_01475</name>
</gene>
<dbReference type="CDD" id="cd05154">
    <property type="entry name" value="ACAD10_11_N-like"/>
    <property type="match status" value="1"/>
</dbReference>
<dbReference type="Pfam" id="PF01636">
    <property type="entry name" value="APH"/>
    <property type="match status" value="1"/>
</dbReference>
<name>A0ABT4MP66_GORRU</name>
<dbReference type="Proteomes" id="UP001067235">
    <property type="component" value="Unassembled WGS sequence"/>
</dbReference>
<dbReference type="InterPro" id="IPR052898">
    <property type="entry name" value="ACAD10-like"/>
</dbReference>
<dbReference type="EMBL" id="JAPWIE010000001">
    <property type="protein sequence ID" value="MCZ4548634.1"/>
    <property type="molecule type" value="Genomic_DNA"/>
</dbReference>
<dbReference type="Gene3D" id="3.30.200.20">
    <property type="entry name" value="Phosphorylase Kinase, domain 1"/>
    <property type="match status" value="1"/>
</dbReference>
<organism evidence="2 3">
    <name type="scientific">Gordonia rubripertincta</name>
    <name type="common">Rhodococcus corallinus</name>
    <dbReference type="NCBI Taxonomy" id="36822"/>
    <lineage>
        <taxon>Bacteria</taxon>
        <taxon>Bacillati</taxon>
        <taxon>Actinomycetota</taxon>
        <taxon>Actinomycetes</taxon>
        <taxon>Mycobacteriales</taxon>
        <taxon>Gordoniaceae</taxon>
        <taxon>Gordonia</taxon>
    </lineage>
</organism>
<protein>
    <submittedName>
        <fullName evidence="2">Phosphotransferase family protein</fullName>
    </submittedName>
</protein>
<dbReference type="RefSeq" id="WP_301569125.1">
    <property type="nucleotide sequence ID" value="NZ_JAPWIE010000001.1"/>
</dbReference>
<dbReference type="InterPro" id="IPR011009">
    <property type="entry name" value="Kinase-like_dom_sf"/>
</dbReference>
<reference evidence="2" key="1">
    <citation type="submission" date="2022-12" db="EMBL/GenBank/DDBJ databases">
        <authorList>
            <person name="Krivoruchko A.V."/>
            <person name="Elkin A."/>
        </authorList>
    </citation>
    <scope>NUCLEOTIDE SEQUENCE</scope>
    <source>
        <strain evidence="2">IEGM 1388</strain>
    </source>
</reference>
<feature type="domain" description="Aminoglycoside phosphotransferase" evidence="1">
    <location>
        <begin position="35"/>
        <end position="256"/>
    </location>
</feature>
<sequence>MQEVTTQATIPFDREAVRRHLIDRHEVDERDPISVKLLAGGRSNLTYQLSSSTRTWVLRRPPLGERLATAHDMTREVSVQRALAGSPVPVPRIVFAADEGHAGGSYYVMDKIEGSVLRTDADFQRVTPGSRPAMAREYIAALALLHNQDHEALGLGEFGRPEGYLERQIRRWTKQLSDSATRELPQLGSLGDLLARRLPPSGPAAIVHGDFRFDNMIMDLSSTPRVAAVLDWEMSTIGDPLTDLGLVYLFWEGWSGIDNPIAGSPGSIEGYPTFDDLAADYQRASGQDLSNLPWYIAFGFFKMAVILEGIQRRYVDGNTVGEGFENIGDMVVPLASRGLDALD</sequence>
<accession>A0ABT4MP66</accession>
<evidence type="ECO:0000313" key="3">
    <source>
        <dbReference type="Proteomes" id="UP001067235"/>
    </source>
</evidence>
<evidence type="ECO:0000313" key="2">
    <source>
        <dbReference type="EMBL" id="MCZ4548634.1"/>
    </source>
</evidence>
<dbReference type="Gene3D" id="3.90.1200.10">
    <property type="match status" value="1"/>
</dbReference>
<dbReference type="InterPro" id="IPR041726">
    <property type="entry name" value="ACAD10_11_N"/>
</dbReference>
<proteinExistence type="predicted"/>
<evidence type="ECO:0000259" key="1">
    <source>
        <dbReference type="Pfam" id="PF01636"/>
    </source>
</evidence>